<keyword evidence="2" id="KW-0472">Membrane</keyword>
<keyword evidence="2" id="KW-1133">Transmembrane helix</keyword>
<reference evidence="3" key="1">
    <citation type="journal article" date="2024" name="Syst. Appl. Microbiol.">
        <title>First single-strain enrichments of Electrothrix cable bacteria, description of E. aestuarii sp. nov. and E. rattekaaiensis sp. nov., and proposal of a cable bacteria taxonomy following the rules of the SeqCode.</title>
        <authorList>
            <person name="Plum-Jensen L.E."/>
            <person name="Schramm A."/>
            <person name="Marshall I.P.G."/>
        </authorList>
    </citation>
    <scope>NUCLEOTIDE SEQUENCE</scope>
    <source>
        <strain evidence="3">Rat1</strain>
    </source>
</reference>
<accession>A0AAU8LY00</accession>
<protein>
    <submittedName>
        <fullName evidence="3">DUF948 domain-containing protein</fullName>
    </submittedName>
</protein>
<evidence type="ECO:0000256" key="2">
    <source>
        <dbReference type="SAM" id="Phobius"/>
    </source>
</evidence>
<dbReference type="KEGG" id="eaj:Q3M24_03025"/>
<feature type="transmembrane region" description="Helical" evidence="2">
    <location>
        <begin position="6"/>
        <end position="26"/>
    </location>
</feature>
<dbReference type="AlphaFoldDB" id="A0AAU8LY00"/>
<feature type="region of interest" description="Disordered" evidence="1">
    <location>
        <begin position="120"/>
        <end position="141"/>
    </location>
</feature>
<name>A0AAU8LY00_9BACT</name>
<dbReference type="EMBL" id="CP159373">
    <property type="protein sequence ID" value="XCN73743.1"/>
    <property type="molecule type" value="Genomic_DNA"/>
</dbReference>
<keyword evidence="2" id="KW-0812">Transmembrane</keyword>
<organism evidence="3">
    <name type="scientific">Candidatus Electrothrix aestuarii</name>
    <dbReference type="NCBI Taxonomy" id="3062594"/>
    <lineage>
        <taxon>Bacteria</taxon>
        <taxon>Pseudomonadati</taxon>
        <taxon>Thermodesulfobacteriota</taxon>
        <taxon>Desulfobulbia</taxon>
        <taxon>Desulfobulbales</taxon>
        <taxon>Desulfobulbaceae</taxon>
        <taxon>Candidatus Electrothrix</taxon>
    </lineage>
</organism>
<evidence type="ECO:0000256" key="1">
    <source>
        <dbReference type="SAM" id="MobiDB-lite"/>
    </source>
</evidence>
<proteinExistence type="predicted"/>
<gene>
    <name evidence="3" type="ORF">Q3M24_03025</name>
</gene>
<evidence type="ECO:0000313" key="3">
    <source>
        <dbReference type="EMBL" id="XCN73743.1"/>
    </source>
</evidence>
<sequence>MSEPLEILLAISVTVIAAVMVMRAVVEILALVQVRRTAREAEKLLASVSHEVDLVSGGVKGLVRSVQEQTERIEDSIETFHDMADWMRAFQSEVKPGLEETLFQLAAVIGSLRRGVEAVSGSLHGKKSHSEKSQHRRNRNE</sequence>
<reference evidence="3" key="2">
    <citation type="submission" date="2024-06" db="EMBL/GenBank/DDBJ databases">
        <authorList>
            <person name="Plum-Jensen L.E."/>
            <person name="Schramm A."/>
            <person name="Marshall I.P.G."/>
        </authorList>
    </citation>
    <scope>NUCLEOTIDE SEQUENCE</scope>
    <source>
        <strain evidence="3">Rat1</strain>
    </source>
</reference>
<feature type="compositionally biased region" description="Basic and acidic residues" evidence="1">
    <location>
        <begin position="128"/>
        <end position="141"/>
    </location>
</feature>